<dbReference type="EMBL" id="JABBWK010000001">
    <property type="protein sequence ID" value="KAG1908742.1"/>
    <property type="molecule type" value="Genomic_DNA"/>
</dbReference>
<feature type="signal peptide" evidence="1">
    <location>
        <begin position="1"/>
        <end position="23"/>
    </location>
</feature>
<keyword evidence="3" id="KW-1185">Reference proteome</keyword>
<name>A0AAD4HUC6_9AGAM</name>
<dbReference type="GeneID" id="64665398"/>
<dbReference type="RefSeq" id="XP_041234317.1">
    <property type="nucleotide sequence ID" value="XM_041371100.1"/>
</dbReference>
<evidence type="ECO:0000256" key="1">
    <source>
        <dbReference type="SAM" id="SignalP"/>
    </source>
</evidence>
<proteinExistence type="predicted"/>
<sequence length="167" mass="18647">MYRVHKLRTRRLIALCASLRVSALFQHQSAPPDRSYDVGGITLTAPFLTISRLSFSLYPTAHPHLSYVRTINGCLHWRRMFPSQGFLSLFWTSHSSSIGVQVMIAVSAMRAVKILTWSSSPFDLTAALVHHTQLTPATFLCMRRVSDLDTDGCPTKPTETRPSTCAP</sequence>
<gene>
    <name evidence="2" type="ORF">F5891DRAFT_25563</name>
</gene>
<evidence type="ECO:0000313" key="3">
    <source>
        <dbReference type="Proteomes" id="UP001195769"/>
    </source>
</evidence>
<dbReference type="Proteomes" id="UP001195769">
    <property type="component" value="Unassembled WGS sequence"/>
</dbReference>
<evidence type="ECO:0008006" key="4">
    <source>
        <dbReference type="Google" id="ProtNLM"/>
    </source>
</evidence>
<keyword evidence="1" id="KW-0732">Signal</keyword>
<organism evidence="2 3">
    <name type="scientific">Suillus fuscotomentosus</name>
    <dbReference type="NCBI Taxonomy" id="1912939"/>
    <lineage>
        <taxon>Eukaryota</taxon>
        <taxon>Fungi</taxon>
        <taxon>Dikarya</taxon>
        <taxon>Basidiomycota</taxon>
        <taxon>Agaricomycotina</taxon>
        <taxon>Agaricomycetes</taxon>
        <taxon>Agaricomycetidae</taxon>
        <taxon>Boletales</taxon>
        <taxon>Suillineae</taxon>
        <taxon>Suillaceae</taxon>
        <taxon>Suillus</taxon>
    </lineage>
</organism>
<reference evidence="2" key="1">
    <citation type="journal article" date="2020" name="New Phytol.">
        <title>Comparative genomics reveals dynamic genome evolution in host specialist ectomycorrhizal fungi.</title>
        <authorList>
            <person name="Lofgren L.A."/>
            <person name="Nguyen N.H."/>
            <person name="Vilgalys R."/>
            <person name="Ruytinx J."/>
            <person name="Liao H.L."/>
            <person name="Branco S."/>
            <person name="Kuo A."/>
            <person name="LaButti K."/>
            <person name="Lipzen A."/>
            <person name="Andreopoulos W."/>
            <person name="Pangilinan J."/>
            <person name="Riley R."/>
            <person name="Hundley H."/>
            <person name="Na H."/>
            <person name="Barry K."/>
            <person name="Grigoriev I.V."/>
            <person name="Stajich J.E."/>
            <person name="Kennedy P.G."/>
        </authorList>
    </citation>
    <scope>NUCLEOTIDE SEQUENCE</scope>
    <source>
        <strain evidence="2">FC203</strain>
    </source>
</reference>
<comment type="caution">
    <text evidence="2">The sequence shown here is derived from an EMBL/GenBank/DDBJ whole genome shotgun (WGS) entry which is preliminary data.</text>
</comment>
<feature type="chain" id="PRO_5041912139" description="Secreted protein" evidence="1">
    <location>
        <begin position="24"/>
        <end position="167"/>
    </location>
</feature>
<accession>A0AAD4HUC6</accession>
<protein>
    <recommendedName>
        <fullName evidence="4">Secreted protein</fullName>
    </recommendedName>
</protein>
<dbReference type="AlphaFoldDB" id="A0AAD4HUC6"/>
<evidence type="ECO:0000313" key="2">
    <source>
        <dbReference type="EMBL" id="KAG1908742.1"/>
    </source>
</evidence>